<dbReference type="InterPro" id="IPR039424">
    <property type="entry name" value="SBP_5"/>
</dbReference>
<sequence length="866" mass="91566">MLGVRPLRPGDPGSVGDYTVTGFLGEGGQGSVYLGLSPSGERVAIKLLHARFADDEQAVRRFRREAEAARRVAEFCTARVLEVGAADDRPFIVGEYVDGPSLQHQVTAEGPMRGQVLVRLAVATATALAAIHRAGVMHRDFKPSNVLLGPDGPRVIDFGIARALDVSQSLTTGVVGTPAYMAPEQFHGRPEPASDVFAWAGTMVFAATGRSAFGFGTLPMVMHRILSAAPDLSGVPEPLAALLQAALGKDPRFRPTAEQVLGELIRSNGPAGATTPPTPSPGRSGSRRKVLVPAVAAATALVIGVTAWLVSRGDTPAGSGQAGTATGRATGQNAAVAAIANPSGTTGGTVRVALSSALDSTDPGDAYLPDTLNLIRLYGRSLTMFKPAPGAAGTQVVPDLAERPGQPSDAGRTWTYTLRQGVKYDDGTPITSADVKYAVLRSMDQGFANGSAHFDELLALPTGYQGPYTSPDADTDSAIETPDDRTIVFHLKKPYGAFDQVVQLPETVPVPQGRDTRGRYRFAVASSGPYKFESATEQRLVLVRNEQWDPATDRNRTRLPDRFEMDFGQDAAEAARKLSDGEVTFGPPVTQEQEAAISASPALRSRSDMPLTGVVNYLAINPQVEPFDDPGCRRAVIQALDLAAVQRGFRTGLGAGEVPTSLVPPSIPGTHAPIPGLTANGDPDAARRSLAACGKPGGFETTYIYRDVPGEVAAAQAVRTALGRAGIRLTLRGHGVAEFHQSYGGNPASLKKERIGLIAKTWAPDWPDAGSFLSLPADSRQITKEYSINVSVRVPAIDSLVDQATRELDGAERAALWGRAEQRIAEEAVLVPLVWRRTLLLRGRGATNVHVSPVYGNYDLVTMGVA</sequence>
<dbReference type="PANTHER" id="PTHR30290:SF83">
    <property type="entry name" value="ABC TRANSPORTER SUBSTRATE-BINDING PROTEIN"/>
    <property type="match status" value="1"/>
</dbReference>
<evidence type="ECO:0000313" key="3">
    <source>
        <dbReference type="EMBL" id="GGO80136.1"/>
    </source>
</evidence>
<dbReference type="Pfam" id="PF00496">
    <property type="entry name" value="SBP_bac_5"/>
    <property type="match status" value="1"/>
</dbReference>
<dbReference type="Gene3D" id="3.10.105.10">
    <property type="entry name" value="Dipeptide-binding Protein, Domain 3"/>
    <property type="match status" value="1"/>
</dbReference>
<evidence type="ECO:0000256" key="1">
    <source>
        <dbReference type="SAM" id="MobiDB-lite"/>
    </source>
</evidence>
<dbReference type="SUPFAM" id="SSF53850">
    <property type="entry name" value="Periplasmic binding protein-like II"/>
    <property type="match status" value="1"/>
</dbReference>
<dbReference type="EMBL" id="BMNH01000031">
    <property type="protein sequence ID" value="GGO80136.1"/>
    <property type="molecule type" value="Genomic_DNA"/>
</dbReference>
<reference evidence="3" key="1">
    <citation type="journal article" date="2014" name="Int. J. Syst. Evol. Microbiol.">
        <title>Complete genome sequence of Corynebacterium casei LMG S-19264T (=DSM 44701T), isolated from a smear-ripened cheese.</title>
        <authorList>
            <consortium name="US DOE Joint Genome Institute (JGI-PGF)"/>
            <person name="Walter F."/>
            <person name="Albersmeier A."/>
            <person name="Kalinowski J."/>
            <person name="Ruckert C."/>
        </authorList>
    </citation>
    <scope>NUCLEOTIDE SEQUENCE</scope>
    <source>
        <strain evidence="3">CGMCC 4.7368</strain>
    </source>
</reference>
<keyword evidence="4" id="KW-1185">Reference proteome</keyword>
<evidence type="ECO:0000313" key="4">
    <source>
        <dbReference type="Proteomes" id="UP000646523"/>
    </source>
</evidence>
<reference evidence="3" key="2">
    <citation type="submission" date="2020-09" db="EMBL/GenBank/DDBJ databases">
        <authorList>
            <person name="Sun Q."/>
            <person name="Zhou Y."/>
        </authorList>
    </citation>
    <scope>NUCLEOTIDE SEQUENCE</scope>
    <source>
        <strain evidence="3">CGMCC 4.7368</strain>
    </source>
</reference>
<dbReference type="InterPro" id="IPR008271">
    <property type="entry name" value="Ser/Thr_kinase_AS"/>
</dbReference>
<dbReference type="InterPro" id="IPR011009">
    <property type="entry name" value="Kinase-like_dom_sf"/>
</dbReference>
<dbReference type="GO" id="GO:0015833">
    <property type="term" value="P:peptide transport"/>
    <property type="evidence" value="ECO:0007669"/>
    <property type="project" value="TreeGrafter"/>
</dbReference>
<gene>
    <name evidence="3" type="ORF">GCM10012289_66060</name>
</gene>
<evidence type="ECO:0000259" key="2">
    <source>
        <dbReference type="PROSITE" id="PS50011"/>
    </source>
</evidence>
<dbReference type="PANTHER" id="PTHR30290">
    <property type="entry name" value="PERIPLASMIC BINDING COMPONENT OF ABC TRANSPORTER"/>
    <property type="match status" value="1"/>
</dbReference>
<accession>A0A917ZBU3</accession>
<organism evidence="3 4">
    <name type="scientific">Nonomuraea cavernae</name>
    <dbReference type="NCBI Taxonomy" id="2045107"/>
    <lineage>
        <taxon>Bacteria</taxon>
        <taxon>Bacillati</taxon>
        <taxon>Actinomycetota</taxon>
        <taxon>Actinomycetes</taxon>
        <taxon>Streptosporangiales</taxon>
        <taxon>Streptosporangiaceae</taxon>
        <taxon>Nonomuraea</taxon>
    </lineage>
</organism>
<dbReference type="InterPro" id="IPR000914">
    <property type="entry name" value="SBP_5_dom"/>
</dbReference>
<name>A0A917ZBU3_9ACTN</name>
<dbReference type="CDD" id="cd14014">
    <property type="entry name" value="STKc_PknB_like"/>
    <property type="match status" value="1"/>
</dbReference>
<dbReference type="InterPro" id="IPR000719">
    <property type="entry name" value="Prot_kinase_dom"/>
</dbReference>
<dbReference type="RefSeq" id="WP_189128138.1">
    <property type="nucleotide sequence ID" value="NZ_BMNH01000031.1"/>
</dbReference>
<dbReference type="GO" id="GO:1904680">
    <property type="term" value="F:peptide transmembrane transporter activity"/>
    <property type="evidence" value="ECO:0007669"/>
    <property type="project" value="TreeGrafter"/>
</dbReference>
<dbReference type="PROSITE" id="PS50011">
    <property type="entry name" value="PROTEIN_KINASE_DOM"/>
    <property type="match status" value="1"/>
</dbReference>
<feature type="domain" description="Protein kinase" evidence="2">
    <location>
        <begin position="18"/>
        <end position="265"/>
    </location>
</feature>
<dbReference type="CDD" id="cd08506">
    <property type="entry name" value="PBP2_clavulanate_OppA2"/>
    <property type="match status" value="1"/>
</dbReference>
<dbReference type="AlphaFoldDB" id="A0A917ZBU3"/>
<dbReference type="Gene3D" id="3.40.190.10">
    <property type="entry name" value="Periplasmic binding protein-like II"/>
    <property type="match status" value="1"/>
</dbReference>
<dbReference type="Pfam" id="PF00069">
    <property type="entry name" value="Pkinase"/>
    <property type="match status" value="1"/>
</dbReference>
<protein>
    <recommendedName>
        <fullName evidence="2">Protein kinase domain-containing protein</fullName>
    </recommendedName>
</protein>
<dbReference type="Proteomes" id="UP000646523">
    <property type="component" value="Unassembled WGS sequence"/>
</dbReference>
<comment type="caution">
    <text evidence="3">The sequence shown here is derived from an EMBL/GenBank/DDBJ whole genome shotgun (WGS) entry which is preliminary data.</text>
</comment>
<dbReference type="PROSITE" id="PS00108">
    <property type="entry name" value="PROTEIN_KINASE_ST"/>
    <property type="match status" value="1"/>
</dbReference>
<dbReference type="GO" id="GO:0005524">
    <property type="term" value="F:ATP binding"/>
    <property type="evidence" value="ECO:0007669"/>
    <property type="project" value="InterPro"/>
</dbReference>
<dbReference type="SUPFAM" id="SSF56112">
    <property type="entry name" value="Protein kinase-like (PK-like)"/>
    <property type="match status" value="1"/>
</dbReference>
<dbReference type="Gene3D" id="1.10.510.10">
    <property type="entry name" value="Transferase(Phosphotransferase) domain 1"/>
    <property type="match status" value="1"/>
</dbReference>
<dbReference type="GO" id="GO:0004672">
    <property type="term" value="F:protein kinase activity"/>
    <property type="evidence" value="ECO:0007669"/>
    <property type="project" value="InterPro"/>
</dbReference>
<dbReference type="Gene3D" id="3.30.200.20">
    <property type="entry name" value="Phosphorylase Kinase, domain 1"/>
    <property type="match status" value="1"/>
</dbReference>
<feature type="region of interest" description="Disordered" evidence="1">
    <location>
        <begin position="265"/>
        <end position="288"/>
    </location>
</feature>
<proteinExistence type="predicted"/>